<dbReference type="EMBL" id="CP015518">
    <property type="protein sequence ID" value="APG25023.1"/>
    <property type="molecule type" value="Genomic_DNA"/>
</dbReference>
<sequence length="119" mass="13819">MEIEVRMFRFDDQGDMHPVDKARFDAACEHLEPFVEFKGQCVRLAGALLVRQPDQTLLLQNIYGQYVHFNQEGFVDEEKLAAATRHTDKDLGQDYHNEFMWFPTETEIEKIKAAVGEVL</sequence>
<keyword evidence="2" id="KW-1185">Reference proteome</keyword>
<gene>
    <name evidence="1" type="ORF">A7E75_08345</name>
</gene>
<evidence type="ECO:0000313" key="1">
    <source>
        <dbReference type="EMBL" id="APG25023.1"/>
    </source>
</evidence>
<organism evidence="1 2">
    <name type="scientific">Syntrophotalea acetylenica</name>
    <name type="common">Pelobacter acetylenicus</name>
    <dbReference type="NCBI Taxonomy" id="29542"/>
    <lineage>
        <taxon>Bacteria</taxon>
        <taxon>Pseudomonadati</taxon>
        <taxon>Thermodesulfobacteriota</taxon>
        <taxon>Desulfuromonadia</taxon>
        <taxon>Desulfuromonadales</taxon>
        <taxon>Syntrophotaleaceae</taxon>
        <taxon>Syntrophotalea</taxon>
    </lineage>
</organism>
<accession>A0A1L3GGB9</accession>
<dbReference type="Proteomes" id="UP000182264">
    <property type="component" value="Chromosome"/>
</dbReference>
<dbReference type="STRING" id="29542.A6070_02315"/>
<dbReference type="KEGG" id="pace:A6070_02315"/>
<reference evidence="1 2" key="1">
    <citation type="journal article" date="2017" name="Genome Announc.">
        <title>Complete Genome Sequences of Two Acetylene-Fermenting Pelobacter acetylenicus Strains.</title>
        <authorList>
            <person name="Sutton J.M."/>
            <person name="Baesman S.M."/>
            <person name="Fierst J.L."/>
            <person name="Poret-Peterson A.T."/>
            <person name="Oremland R.S."/>
            <person name="Dunlap D.S."/>
            <person name="Akob D.M."/>
        </authorList>
    </citation>
    <scope>NUCLEOTIDE SEQUENCE [LARGE SCALE GENOMIC DNA]</scope>
    <source>
        <strain evidence="1 2">DSM 3247</strain>
    </source>
</reference>
<dbReference type="AlphaFoldDB" id="A0A1L3GGB9"/>
<name>A0A1L3GGB9_SYNAC</name>
<dbReference type="RefSeq" id="WP_072286872.1">
    <property type="nucleotide sequence ID" value="NZ_CP015455.1"/>
</dbReference>
<protein>
    <submittedName>
        <fullName evidence="1">Uncharacterized protein</fullName>
    </submittedName>
</protein>
<proteinExistence type="predicted"/>
<dbReference type="OrthoDB" id="7303278at2"/>
<evidence type="ECO:0000313" key="2">
    <source>
        <dbReference type="Proteomes" id="UP000182264"/>
    </source>
</evidence>